<name>A0A0F9AHC1_9ZZZZ</name>
<sequence>MTRKSKTKEVSAQTRRVRHFDRAFRLILDCAILAVGRKTALRVFREVVVDGIAVVDTPNWADGWLDGIIAGHGNCNIDRHVDCTTGNYADGYLVGVLAGHSECKGYPNCGALKMDGEC</sequence>
<feature type="non-terminal residue" evidence="1">
    <location>
        <position position="118"/>
    </location>
</feature>
<gene>
    <name evidence="1" type="ORF">LCGC14_2572150</name>
</gene>
<dbReference type="EMBL" id="LAZR01042730">
    <property type="protein sequence ID" value="KKL08805.1"/>
    <property type="molecule type" value="Genomic_DNA"/>
</dbReference>
<organism evidence="1">
    <name type="scientific">marine sediment metagenome</name>
    <dbReference type="NCBI Taxonomy" id="412755"/>
    <lineage>
        <taxon>unclassified sequences</taxon>
        <taxon>metagenomes</taxon>
        <taxon>ecological metagenomes</taxon>
    </lineage>
</organism>
<dbReference type="AlphaFoldDB" id="A0A0F9AHC1"/>
<reference evidence="1" key="1">
    <citation type="journal article" date="2015" name="Nature">
        <title>Complex archaea that bridge the gap between prokaryotes and eukaryotes.</title>
        <authorList>
            <person name="Spang A."/>
            <person name="Saw J.H."/>
            <person name="Jorgensen S.L."/>
            <person name="Zaremba-Niedzwiedzka K."/>
            <person name="Martijn J."/>
            <person name="Lind A.E."/>
            <person name="van Eijk R."/>
            <person name="Schleper C."/>
            <person name="Guy L."/>
            <person name="Ettema T.J."/>
        </authorList>
    </citation>
    <scope>NUCLEOTIDE SEQUENCE</scope>
</reference>
<accession>A0A0F9AHC1</accession>
<proteinExistence type="predicted"/>
<protein>
    <submittedName>
        <fullName evidence="1">Uncharacterized protein</fullName>
    </submittedName>
</protein>
<comment type="caution">
    <text evidence="1">The sequence shown here is derived from an EMBL/GenBank/DDBJ whole genome shotgun (WGS) entry which is preliminary data.</text>
</comment>
<evidence type="ECO:0000313" key="1">
    <source>
        <dbReference type="EMBL" id="KKL08805.1"/>
    </source>
</evidence>